<dbReference type="PANTHER" id="PTHR36107:SF1">
    <property type="entry name" value="SMALL, ACID-SOLUBLE SPORE PROTEIN A"/>
    <property type="match status" value="1"/>
</dbReference>
<dbReference type="Proteomes" id="UP000281498">
    <property type="component" value="Unassembled WGS sequence"/>
</dbReference>
<name>A0A3A9KAG4_9BACI</name>
<gene>
    <name evidence="5" type="ORF">CR203_08780</name>
</gene>
<dbReference type="EMBL" id="PDOE01000003">
    <property type="protein sequence ID" value="RKL67441.1"/>
    <property type="molecule type" value="Genomic_DNA"/>
</dbReference>
<keyword evidence="6" id="KW-1185">Reference proteome</keyword>
<evidence type="ECO:0000256" key="4">
    <source>
        <dbReference type="SAM" id="MobiDB-lite"/>
    </source>
</evidence>
<dbReference type="AlphaFoldDB" id="A0A3A9KAG4"/>
<evidence type="ECO:0000313" key="5">
    <source>
        <dbReference type="EMBL" id="RKL67441.1"/>
    </source>
</evidence>
<dbReference type="PANTHER" id="PTHR36107">
    <property type="entry name" value="SMALL, ACID-SOLUBLE SPORE PROTEIN A"/>
    <property type="match status" value="1"/>
</dbReference>
<evidence type="ECO:0000313" key="6">
    <source>
        <dbReference type="Proteomes" id="UP000281498"/>
    </source>
</evidence>
<comment type="caution">
    <text evidence="5">The sequence shown here is derived from an EMBL/GenBank/DDBJ whole genome shotgun (WGS) entry which is preliminary data.</text>
</comment>
<dbReference type="PROSITE" id="PS00304">
    <property type="entry name" value="SASP_1"/>
    <property type="match status" value="1"/>
</dbReference>
<feature type="region of interest" description="Disordered" evidence="4">
    <location>
        <begin position="27"/>
        <end position="58"/>
    </location>
</feature>
<dbReference type="InterPro" id="IPR050847">
    <property type="entry name" value="SASP_DNA-binding"/>
</dbReference>
<dbReference type="InterPro" id="IPR038300">
    <property type="entry name" value="SASP_sf_alpha/beta"/>
</dbReference>
<dbReference type="InterPro" id="IPR018126">
    <property type="entry name" value="SASP_alpha/beta-type_CS"/>
</dbReference>
<comment type="similarity">
    <text evidence="2">Belongs to the alpha/beta-type SASP family.</text>
</comment>
<evidence type="ECO:0000256" key="1">
    <source>
        <dbReference type="ARBA" id="ARBA00003863"/>
    </source>
</evidence>
<dbReference type="InterPro" id="IPR001448">
    <property type="entry name" value="SASP_alpha/beta-type"/>
</dbReference>
<reference evidence="5 6" key="1">
    <citation type="submission" date="2017-10" db="EMBL/GenBank/DDBJ databases">
        <title>Bacillus sp. nov., a halophilic bacterium isolated from a Keqin Lake.</title>
        <authorList>
            <person name="Wang H."/>
        </authorList>
    </citation>
    <scope>NUCLEOTIDE SEQUENCE [LARGE SCALE GENOMIC DNA]</scope>
    <source>
        <strain evidence="5 6">KCTC 13187</strain>
    </source>
</reference>
<evidence type="ECO:0000256" key="3">
    <source>
        <dbReference type="ARBA" id="ARBA00023125"/>
    </source>
</evidence>
<protein>
    <submittedName>
        <fullName evidence="5">Small, acid-soluble spore protein, alpha/beta type</fullName>
    </submittedName>
</protein>
<evidence type="ECO:0000256" key="2">
    <source>
        <dbReference type="ARBA" id="ARBA00005442"/>
    </source>
</evidence>
<comment type="function">
    <text evidence="1">SASP are bound to spore DNA. They are double-stranded DNA-binding proteins that cause DNA to change to an a-like conformation. They protect the DNA backbone from chemical and enzymatic cleavage and are thus involved in dormant spore's high resistance to UV light.</text>
</comment>
<accession>A0A3A9KAG4</accession>
<keyword evidence="3" id="KW-0238">DNA-binding</keyword>
<dbReference type="OrthoDB" id="2627848at2"/>
<dbReference type="Pfam" id="PF00269">
    <property type="entry name" value="SASP"/>
    <property type="match status" value="1"/>
</dbReference>
<dbReference type="RefSeq" id="WP_110935395.1">
    <property type="nucleotide sequence ID" value="NZ_KZ614146.1"/>
</dbReference>
<proteinExistence type="inferred from homology"/>
<organism evidence="5 6">
    <name type="scientific">Salipaludibacillus neizhouensis</name>
    <dbReference type="NCBI Taxonomy" id="885475"/>
    <lineage>
        <taxon>Bacteria</taxon>
        <taxon>Bacillati</taxon>
        <taxon>Bacillota</taxon>
        <taxon>Bacilli</taxon>
        <taxon>Bacillales</taxon>
        <taxon>Bacillaceae</taxon>
    </lineage>
</organism>
<dbReference type="GO" id="GO:0003690">
    <property type="term" value="F:double-stranded DNA binding"/>
    <property type="evidence" value="ECO:0007669"/>
    <property type="project" value="InterPro"/>
</dbReference>
<sequence length="58" mass="6384">MVESNKLLVPGIEKALDKMKYEIAEELGVDPSGDSSQATEDMTKRLVSESQQATKNDQ</sequence>
<dbReference type="Gene3D" id="6.10.10.80">
    <property type="entry name" value="Small, acid-soluble spore protein, alpha/beta type-like"/>
    <property type="match status" value="1"/>
</dbReference>
<feature type="compositionally biased region" description="Polar residues" evidence="4">
    <location>
        <begin position="48"/>
        <end position="58"/>
    </location>
</feature>
<dbReference type="GO" id="GO:0006265">
    <property type="term" value="P:DNA topological change"/>
    <property type="evidence" value="ECO:0007669"/>
    <property type="project" value="InterPro"/>
</dbReference>